<accession>K2R4T4</accession>
<comment type="caution">
    <text evidence="2">The sequence shown here is derived from an EMBL/GenBank/DDBJ whole genome shotgun (WGS) entry which is preliminary data.</text>
</comment>
<dbReference type="SUPFAM" id="SSF52218">
    <property type="entry name" value="Flavoproteins"/>
    <property type="match status" value="1"/>
</dbReference>
<dbReference type="InterPro" id="IPR029039">
    <property type="entry name" value="Flavoprotein-like_sf"/>
</dbReference>
<dbReference type="Gene3D" id="3.40.50.360">
    <property type="match status" value="1"/>
</dbReference>
<sequence length="182" mass="20172">MKALVVYGSRYGTAAEIAQEVARVIKDEGVEVDLEDARGIKDCDVSPYDLVVVGSGIKIGKWTSKSLKFLKDNRSSLANRKVAIFVSCGAANEESSRAEGQEKYLDEVAAKNLINEPLSTGLFGSVYDPEANHGLMFKMVNRSVRKNLQKQGIDPSKRLDYRDWGEIRSWARGLVDKLKNDS</sequence>
<dbReference type="PANTHER" id="PTHR38030:SF2">
    <property type="entry name" value="PROTOPORPHYRINOGEN IX DEHYDROGENASE [QUINONE]"/>
    <property type="match status" value="1"/>
</dbReference>
<dbReference type="PROSITE" id="PS50902">
    <property type="entry name" value="FLAVODOXIN_LIKE"/>
    <property type="match status" value="1"/>
</dbReference>
<gene>
    <name evidence="2" type="ORF">A994_04680</name>
</gene>
<evidence type="ECO:0000313" key="3">
    <source>
        <dbReference type="Proteomes" id="UP000007360"/>
    </source>
</evidence>
<dbReference type="PATRIC" id="fig|1204725.3.peg.938"/>
<proteinExistence type="predicted"/>
<name>K2R4T4_METFP</name>
<dbReference type="GO" id="GO:0070819">
    <property type="term" value="F:menaquinone-dependent protoporphyrinogen oxidase activity"/>
    <property type="evidence" value="ECO:0007669"/>
    <property type="project" value="TreeGrafter"/>
</dbReference>
<organism evidence="2 3">
    <name type="scientific">Methanobacterium formicicum (strain DSM 3637 / PP1)</name>
    <dbReference type="NCBI Taxonomy" id="1204725"/>
    <lineage>
        <taxon>Archaea</taxon>
        <taxon>Methanobacteriati</taxon>
        <taxon>Methanobacteriota</taxon>
        <taxon>Methanomada group</taxon>
        <taxon>Methanobacteria</taxon>
        <taxon>Methanobacteriales</taxon>
        <taxon>Methanobacteriaceae</taxon>
        <taxon>Methanobacterium</taxon>
    </lineage>
</organism>
<dbReference type="InterPro" id="IPR008254">
    <property type="entry name" value="Flavodoxin/NO_synth"/>
</dbReference>
<dbReference type="InterPro" id="IPR026816">
    <property type="entry name" value="Flavodoxin_dom"/>
</dbReference>
<protein>
    <submittedName>
        <fullName evidence="2">Flavodoxin/nitric oxide synthase</fullName>
    </submittedName>
</protein>
<dbReference type="EMBL" id="AMPO01000003">
    <property type="protein sequence ID" value="EKF86222.1"/>
    <property type="molecule type" value="Genomic_DNA"/>
</dbReference>
<dbReference type="Pfam" id="PF12724">
    <property type="entry name" value="Flavodoxin_5"/>
    <property type="match status" value="1"/>
</dbReference>
<dbReference type="GO" id="GO:0010181">
    <property type="term" value="F:FMN binding"/>
    <property type="evidence" value="ECO:0007669"/>
    <property type="project" value="InterPro"/>
</dbReference>
<evidence type="ECO:0000259" key="1">
    <source>
        <dbReference type="PROSITE" id="PS50902"/>
    </source>
</evidence>
<dbReference type="Proteomes" id="UP000007360">
    <property type="component" value="Unassembled WGS sequence"/>
</dbReference>
<dbReference type="PANTHER" id="PTHR38030">
    <property type="entry name" value="PROTOPORPHYRINOGEN IX DEHYDROGENASE [MENAQUINONE]"/>
    <property type="match status" value="1"/>
</dbReference>
<dbReference type="OrthoDB" id="103611at2157"/>
<reference evidence="2 3" key="1">
    <citation type="journal article" date="2012" name="J. Bacteriol.">
        <title>Draft genome sequence of Methanobacterium formicicum DSM 3637, an archaebacterium isolated from the methane producer amoeba Pelomyxa palustris.</title>
        <authorList>
            <person name="Gutierrez G."/>
        </authorList>
    </citation>
    <scope>NUCLEOTIDE SEQUENCE [LARGE SCALE GENOMIC DNA]</scope>
    <source>
        <strain evidence="3">DSM 3637 / PP1</strain>
    </source>
</reference>
<dbReference type="RefSeq" id="WP_004030179.1">
    <property type="nucleotide sequence ID" value="NZ_AMPO01000003.1"/>
</dbReference>
<evidence type="ECO:0000313" key="2">
    <source>
        <dbReference type="EMBL" id="EKF86222.1"/>
    </source>
</evidence>
<dbReference type="GO" id="GO:0006783">
    <property type="term" value="P:heme biosynthetic process"/>
    <property type="evidence" value="ECO:0007669"/>
    <property type="project" value="TreeGrafter"/>
</dbReference>
<keyword evidence="3" id="KW-1185">Reference proteome</keyword>
<dbReference type="AlphaFoldDB" id="K2R4T4"/>
<feature type="domain" description="Flavodoxin-like" evidence="1">
    <location>
        <begin position="3"/>
        <end position="175"/>
    </location>
</feature>
<dbReference type="InterPro" id="IPR052200">
    <property type="entry name" value="Protoporphyrinogen_IX_DH"/>
</dbReference>